<protein>
    <submittedName>
        <fullName evidence="2">Uncharacterized protein</fullName>
    </submittedName>
</protein>
<reference evidence="2 3" key="1">
    <citation type="submission" date="2015-12" db="EMBL/GenBank/DDBJ databases">
        <title>Genome sequence of Oceanibaculum pacificum MCCC 1A02656.</title>
        <authorList>
            <person name="Lu L."/>
            <person name="Lai Q."/>
            <person name="Shao Z."/>
            <person name="Qian P."/>
        </authorList>
    </citation>
    <scope>NUCLEOTIDE SEQUENCE [LARGE SCALE GENOMIC DNA]</scope>
    <source>
        <strain evidence="2 3">MCCC 1A02656</strain>
    </source>
</reference>
<organism evidence="2 3">
    <name type="scientific">Oceanibaculum pacificum</name>
    <dbReference type="NCBI Taxonomy" id="580166"/>
    <lineage>
        <taxon>Bacteria</taxon>
        <taxon>Pseudomonadati</taxon>
        <taxon>Pseudomonadota</taxon>
        <taxon>Alphaproteobacteria</taxon>
        <taxon>Rhodospirillales</taxon>
        <taxon>Oceanibaculaceae</taxon>
        <taxon>Oceanibaculum</taxon>
    </lineage>
</organism>
<dbReference type="Proteomes" id="UP000076400">
    <property type="component" value="Unassembled WGS sequence"/>
</dbReference>
<name>A0A154WG50_9PROT</name>
<evidence type="ECO:0000313" key="2">
    <source>
        <dbReference type="EMBL" id="KZD12466.1"/>
    </source>
</evidence>
<gene>
    <name evidence="2" type="ORF">AUP43_04760</name>
</gene>
<keyword evidence="1" id="KW-0812">Transmembrane</keyword>
<keyword evidence="1" id="KW-0472">Membrane</keyword>
<comment type="caution">
    <text evidence="2">The sequence shown here is derived from an EMBL/GenBank/DDBJ whole genome shotgun (WGS) entry which is preliminary data.</text>
</comment>
<dbReference type="RefSeq" id="WP_067552328.1">
    <property type="nucleotide sequence ID" value="NZ_LPXN01000024.1"/>
</dbReference>
<keyword evidence="1" id="KW-1133">Transmembrane helix</keyword>
<feature type="transmembrane region" description="Helical" evidence="1">
    <location>
        <begin position="6"/>
        <end position="25"/>
    </location>
</feature>
<proteinExistence type="predicted"/>
<keyword evidence="3" id="KW-1185">Reference proteome</keyword>
<accession>A0A154WG50</accession>
<sequence>MRWINENLTTIIVLGVVVVGLYFWLMRKRYADSFNAERNRIEAEKRARREAGGQTRKGS</sequence>
<dbReference type="AlphaFoldDB" id="A0A154WG50"/>
<evidence type="ECO:0000313" key="3">
    <source>
        <dbReference type="Proteomes" id="UP000076400"/>
    </source>
</evidence>
<evidence type="ECO:0000256" key="1">
    <source>
        <dbReference type="SAM" id="Phobius"/>
    </source>
</evidence>
<dbReference type="EMBL" id="LPXN01000024">
    <property type="protein sequence ID" value="KZD12466.1"/>
    <property type="molecule type" value="Genomic_DNA"/>
</dbReference>